<dbReference type="GO" id="GO:0016020">
    <property type="term" value="C:membrane"/>
    <property type="evidence" value="ECO:0007669"/>
    <property type="project" value="UniProtKB-SubCell"/>
</dbReference>
<feature type="transmembrane region" description="Helical" evidence="6">
    <location>
        <begin position="409"/>
        <end position="435"/>
    </location>
</feature>
<dbReference type="Proteomes" id="UP000604046">
    <property type="component" value="Unassembled WGS sequence"/>
</dbReference>
<reference evidence="8" key="1">
    <citation type="submission" date="2021-02" db="EMBL/GenBank/DDBJ databases">
        <authorList>
            <person name="Dougan E. K."/>
            <person name="Rhodes N."/>
            <person name="Thang M."/>
            <person name="Chan C."/>
        </authorList>
    </citation>
    <scope>NUCLEOTIDE SEQUENCE</scope>
</reference>
<evidence type="ECO:0000313" key="9">
    <source>
        <dbReference type="Proteomes" id="UP000604046"/>
    </source>
</evidence>
<keyword evidence="9" id="KW-1185">Reference proteome</keyword>
<evidence type="ECO:0000256" key="4">
    <source>
        <dbReference type="ARBA" id="ARBA00023136"/>
    </source>
</evidence>
<feature type="transmembrane region" description="Helical" evidence="6">
    <location>
        <begin position="628"/>
        <end position="649"/>
    </location>
</feature>
<comment type="subcellular location">
    <subcellularLocation>
        <location evidence="1">Membrane</location>
        <topology evidence="1">Multi-pass membrane protein</topology>
    </subcellularLocation>
</comment>
<evidence type="ECO:0000256" key="1">
    <source>
        <dbReference type="ARBA" id="ARBA00004141"/>
    </source>
</evidence>
<feature type="region of interest" description="Disordered" evidence="5">
    <location>
        <begin position="1"/>
        <end position="20"/>
    </location>
</feature>
<accession>A0A812MF48</accession>
<keyword evidence="3 6" id="KW-1133">Transmembrane helix</keyword>
<evidence type="ECO:0000259" key="7">
    <source>
        <dbReference type="Pfam" id="PF08016"/>
    </source>
</evidence>
<dbReference type="Gene3D" id="1.10.287.70">
    <property type="match status" value="1"/>
</dbReference>
<feature type="transmembrane region" description="Helical" evidence="6">
    <location>
        <begin position="456"/>
        <end position="479"/>
    </location>
</feature>
<sequence length="892" mass="101768">MAGIPHSMHSHAAHHGHTASRPTDLFSFAEKEHDEEPEVGQTGLMALGTTLLASGELEFDEDLTKVQQDEALYSAVNTMKRHKTITYDDIVLSRGVKQNVYLEYIKFEIDNENTFLELPLTVVVLVSFTILALNILHQEQLYAIEEAFERDITENANFAWSGDFGHKGIDQVLSVADFWSWMRLGFLSLLARSQWLYSETAPEALGGPVTAGTSYNVSLLPASWLFAGYEKPAPVANDYLQYSKLVSGVRMRQAVSAADSQLCIFPNSLDPQLENGWLRKPCFPSELGLLSPELQEAEGFQGLEREEFLFPDLSSISEMTRKILDMEDGCHSSSFVSSSCLCNWCQGQTPPQPWIDERTARIEISMLLFNPQYGSYTYVSVNFMLNRGGHIHAFSHSLSAFVSPFQRPFWELVLTVIAALLWVAALLYASVAEIWEMIHTVRQSSNRFYRALWQEYLGFWNFVDWASVLVGTLTIGFWIQGRLAVAAVNELLPSMIQASLAPDAGYEALARSVFARAEVMSKAKKDMEFQMMVYPLIIMLRIFRSFEAQPRLAIVTATLKTAAPDLAHFFMIFWCVYFCFVVSSLLFFGQDLESFSTLDRALHTSFLAMFGDWDWVGLRDVGMMRSAAWFWLFMIVMVLFLLNMLLAIIMDAYQVEKFKASDTTTLWQQILDMIQRWRQYKRGECVRLADIFEVFRKEYKGKEKEMMSSERAISVEFLVTRVTRMPYKQAYKTLVDALKRDEELRNGFMSEEQVNKQVQSTLEAFALKIKAVLEDVEFVADQLDFWDRLQAPGDSEYDFYFGAEGHTPDEASKLWIHNSISSISVELQHLFARGLQRIGVWQDEFECEQSELNENLLEVHQAMLQLQDAVQNLQVIVDSMDGNKEEAPNPPG</sequence>
<dbReference type="EMBL" id="CAJNDS010001535">
    <property type="protein sequence ID" value="CAE7264152.1"/>
    <property type="molecule type" value="Genomic_DNA"/>
</dbReference>
<dbReference type="Pfam" id="PF08016">
    <property type="entry name" value="PKD_channel"/>
    <property type="match status" value="1"/>
</dbReference>
<dbReference type="PANTHER" id="PTHR10877">
    <property type="entry name" value="POLYCYSTIN FAMILY MEMBER"/>
    <property type="match status" value="1"/>
</dbReference>
<protein>
    <submittedName>
        <fullName evidence="8">PKD2L1 protein</fullName>
    </submittedName>
</protein>
<evidence type="ECO:0000256" key="2">
    <source>
        <dbReference type="ARBA" id="ARBA00022692"/>
    </source>
</evidence>
<feature type="transmembrane region" description="Helical" evidence="6">
    <location>
        <begin position="566"/>
        <end position="588"/>
    </location>
</feature>
<evidence type="ECO:0000256" key="6">
    <source>
        <dbReference type="SAM" id="Phobius"/>
    </source>
</evidence>
<evidence type="ECO:0000313" key="8">
    <source>
        <dbReference type="EMBL" id="CAE7264152.1"/>
    </source>
</evidence>
<feature type="domain" description="Polycystin cation channel PKD1/PKD2" evidence="7">
    <location>
        <begin position="533"/>
        <end position="654"/>
    </location>
</feature>
<dbReference type="AlphaFoldDB" id="A0A812MF48"/>
<dbReference type="InterPro" id="IPR051223">
    <property type="entry name" value="Polycystin"/>
</dbReference>
<comment type="caution">
    <text evidence="8">The sequence shown here is derived from an EMBL/GenBank/DDBJ whole genome shotgun (WGS) entry which is preliminary data.</text>
</comment>
<keyword evidence="2 6" id="KW-0812">Transmembrane</keyword>
<dbReference type="PANTHER" id="PTHR10877:SF183">
    <property type="entry name" value="AT14535P-RELATED"/>
    <property type="match status" value="1"/>
</dbReference>
<feature type="transmembrane region" description="Helical" evidence="6">
    <location>
        <begin position="529"/>
        <end position="546"/>
    </location>
</feature>
<dbReference type="InterPro" id="IPR013122">
    <property type="entry name" value="PKD1_2_channel"/>
</dbReference>
<name>A0A812MF48_9DINO</name>
<keyword evidence="4 6" id="KW-0472">Membrane</keyword>
<organism evidence="8 9">
    <name type="scientific">Symbiodinium natans</name>
    <dbReference type="NCBI Taxonomy" id="878477"/>
    <lineage>
        <taxon>Eukaryota</taxon>
        <taxon>Sar</taxon>
        <taxon>Alveolata</taxon>
        <taxon>Dinophyceae</taxon>
        <taxon>Suessiales</taxon>
        <taxon>Symbiodiniaceae</taxon>
        <taxon>Symbiodinium</taxon>
    </lineage>
</organism>
<gene>
    <name evidence="8" type="primary">PKD2L1</name>
    <name evidence="8" type="ORF">SNAT2548_LOCUS13907</name>
</gene>
<feature type="compositionally biased region" description="Basic residues" evidence="5">
    <location>
        <begin position="8"/>
        <end position="18"/>
    </location>
</feature>
<proteinExistence type="predicted"/>
<evidence type="ECO:0000256" key="3">
    <source>
        <dbReference type="ARBA" id="ARBA00022989"/>
    </source>
</evidence>
<evidence type="ECO:0000256" key="5">
    <source>
        <dbReference type="SAM" id="MobiDB-lite"/>
    </source>
</evidence>
<dbReference type="OrthoDB" id="444119at2759"/>